<name>A0A835TQR4_9PASS</name>
<evidence type="ECO:0000313" key="3">
    <source>
        <dbReference type="Proteomes" id="UP000618051"/>
    </source>
</evidence>
<dbReference type="EMBL" id="JADDUC010000206">
    <property type="protein sequence ID" value="KAG0115712.1"/>
    <property type="molecule type" value="Genomic_DNA"/>
</dbReference>
<dbReference type="AlphaFoldDB" id="A0A835TQR4"/>
<gene>
    <name evidence="2" type="ORF">IHE44_0011208</name>
    <name evidence="1" type="ORF">IHE44_005511</name>
</gene>
<evidence type="ECO:0000313" key="2">
    <source>
        <dbReference type="EMBL" id="KAI1239776.1"/>
    </source>
</evidence>
<proteinExistence type="predicted"/>
<sequence>MVSQKASEPLEDFYVTMKKTDGSDFVATSFCTIQQGLDQILKNASGCFLHHQQHLQFFHEKAEE</sequence>
<keyword evidence="3" id="KW-1185">Reference proteome</keyword>
<comment type="caution">
    <text evidence="1">The sequence shown here is derived from an EMBL/GenBank/DDBJ whole genome shotgun (WGS) entry which is preliminary data.</text>
</comment>
<reference evidence="2 3" key="2">
    <citation type="journal article" date="2021" name="J. Hered.">
        <title>Feather Gene Expression Elucidates the Developmental Basis of Plumage Iridescence in African Starlings.</title>
        <authorList>
            <person name="Rubenstein D.R."/>
            <person name="Corvelo A."/>
            <person name="MacManes M.D."/>
            <person name="Maia R."/>
            <person name="Narzisi G."/>
            <person name="Rousaki A."/>
            <person name="Vandenabeele P."/>
            <person name="Shawkey M.D."/>
            <person name="Solomon J."/>
        </authorList>
    </citation>
    <scope>NUCLEOTIDE SEQUENCE [LARGE SCALE GENOMIC DNA]</scope>
    <source>
        <strain evidence="2">SS15</strain>
    </source>
</reference>
<organism evidence="1">
    <name type="scientific">Lamprotornis superbus</name>
    <dbReference type="NCBI Taxonomy" id="245042"/>
    <lineage>
        <taxon>Eukaryota</taxon>
        <taxon>Metazoa</taxon>
        <taxon>Chordata</taxon>
        <taxon>Craniata</taxon>
        <taxon>Vertebrata</taxon>
        <taxon>Euteleostomi</taxon>
        <taxon>Archelosauria</taxon>
        <taxon>Archosauria</taxon>
        <taxon>Dinosauria</taxon>
        <taxon>Saurischia</taxon>
        <taxon>Theropoda</taxon>
        <taxon>Coelurosauria</taxon>
        <taxon>Aves</taxon>
        <taxon>Neognathae</taxon>
        <taxon>Neoaves</taxon>
        <taxon>Telluraves</taxon>
        <taxon>Australaves</taxon>
        <taxon>Passeriformes</taxon>
        <taxon>Sturnidae</taxon>
        <taxon>Lamprotornis</taxon>
    </lineage>
</organism>
<evidence type="ECO:0000313" key="1">
    <source>
        <dbReference type="EMBL" id="KAG0115712.1"/>
    </source>
</evidence>
<dbReference type="Proteomes" id="UP000618051">
    <property type="component" value="Unassembled WGS sequence"/>
</dbReference>
<reference evidence="2" key="3">
    <citation type="submission" date="2022-01" db="EMBL/GenBank/DDBJ databases">
        <authorList>
            <person name="Rubenstein D.R."/>
        </authorList>
    </citation>
    <scope>NUCLEOTIDE SEQUENCE</scope>
    <source>
        <strain evidence="2">SS15</strain>
        <tissue evidence="2">Liver</tissue>
    </source>
</reference>
<accession>A0A835TQR4</accession>
<dbReference type="OrthoDB" id="5957988at2759"/>
<dbReference type="EMBL" id="JADDUC020000004">
    <property type="protein sequence ID" value="KAI1239776.1"/>
    <property type="molecule type" value="Genomic_DNA"/>
</dbReference>
<protein>
    <submittedName>
        <fullName evidence="1">Uncharacterized protein</fullName>
    </submittedName>
</protein>
<reference evidence="1" key="1">
    <citation type="submission" date="2020-10" db="EMBL/GenBank/DDBJ databases">
        <title>Feather gene expression reveals the developmental basis of iridescence in African starlings.</title>
        <authorList>
            <person name="Rubenstein D.R."/>
        </authorList>
    </citation>
    <scope>NUCLEOTIDE SEQUENCE</scope>
    <source>
        <strain evidence="1">SS15</strain>
        <tissue evidence="1">Liver</tissue>
    </source>
</reference>